<name>A0ABV8MTL7_9NEIS</name>
<evidence type="ECO:0000259" key="5">
    <source>
        <dbReference type="PROSITE" id="PS50931"/>
    </source>
</evidence>
<dbReference type="EMBL" id="JBHSBU010000001">
    <property type="protein sequence ID" value="MFC4160694.1"/>
    <property type="molecule type" value="Genomic_DNA"/>
</dbReference>
<dbReference type="SUPFAM" id="SSF53850">
    <property type="entry name" value="Periplasmic binding protein-like II"/>
    <property type="match status" value="1"/>
</dbReference>
<keyword evidence="2" id="KW-0805">Transcription regulation</keyword>
<evidence type="ECO:0000256" key="2">
    <source>
        <dbReference type="ARBA" id="ARBA00023015"/>
    </source>
</evidence>
<dbReference type="SUPFAM" id="SSF46785">
    <property type="entry name" value="Winged helix' DNA-binding domain"/>
    <property type="match status" value="1"/>
</dbReference>
<protein>
    <submittedName>
        <fullName evidence="6">LysR family transcriptional regulator</fullName>
    </submittedName>
</protein>
<dbReference type="Pfam" id="PF03466">
    <property type="entry name" value="LysR_substrate"/>
    <property type="match status" value="1"/>
</dbReference>
<dbReference type="PRINTS" id="PR00039">
    <property type="entry name" value="HTHLYSR"/>
</dbReference>
<evidence type="ECO:0000256" key="3">
    <source>
        <dbReference type="ARBA" id="ARBA00023125"/>
    </source>
</evidence>
<evidence type="ECO:0000256" key="1">
    <source>
        <dbReference type="ARBA" id="ARBA00009437"/>
    </source>
</evidence>
<dbReference type="Proteomes" id="UP001595791">
    <property type="component" value="Unassembled WGS sequence"/>
</dbReference>
<dbReference type="InterPro" id="IPR036388">
    <property type="entry name" value="WH-like_DNA-bd_sf"/>
</dbReference>
<dbReference type="PANTHER" id="PTHR30346:SF0">
    <property type="entry name" value="HCA OPERON TRANSCRIPTIONAL ACTIVATOR HCAR"/>
    <property type="match status" value="1"/>
</dbReference>
<dbReference type="InterPro" id="IPR000847">
    <property type="entry name" value="LysR_HTH_N"/>
</dbReference>
<feature type="domain" description="HTH lysR-type" evidence="5">
    <location>
        <begin position="1"/>
        <end position="58"/>
    </location>
</feature>
<evidence type="ECO:0000313" key="7">
    <source>
        <dbReference type="Proteomes" id="UP001595791"/>
    </source>
</evidence>
<dbReference type="InterPro" id="IPR036390">
    <property type="entry name" value="WH_DNA-bd_sf"/>
</dbReference>
<dbReference type="PANTHER" id="PTHR30346">
    <property type="entry name" value="TRANSCRIPTIONAL DUAL REGULATOR HCAR-RELATED"/>
    <property type="match status" value="1"/>
</dbReference>
<keyword evidence="7" id="KW-1185">Reference proteome</keyword>
<organism evidence="6 7">
    <name type="scientific">Chitinimonas lacunae</name>
    <dbReference type="NCBI Taxonomy" id="1963018"/>
    <lineage>
        <taxon>Bacteria</taxon>
        <taxon>Pseudomonadati</taxon>
        <taxon>Pseudomonadota</taxon>
        <taxon>Betaproteobacteria</taxon>
        <taxon>Neisseriales</taxon>
        <taxon>Chitinibacteraceae</taxon>
        <taxon>Chitinimonas</taxon>
    </lineage>
</organism>
<comment type="similarity">
    <text evidence="1">Belongs to the LysR transcriptional regulatory family.</text>
</comment>
<accession>A0ABV8MTL7</accession>
<dbReference type="Gene3D" id="3.40.190.10">
    <property type="entry name" value="Periplasmic binding protein-like II"/>
    <property type="match status" value="2"/>
</dbReference>
<proteinExistence type="inferred from homology"/>
<evidence type="ECO:0000256" key="4">
    <source>
        <dbReference type="ARBA" id="ARBA00023163"/>
    </source>
</evidence>
<dbReference type="PROSITE" id="PS50931">
    <property type="entry name" value="HTH_LYSR"/>
    <property type="match status" value="1"/>
</dbReference>
<comment type="caution">
    <text evidence="6">The sequence shown here is derived from an EMBL/GenBank/DDBJ whole genome shotgun (WGS) entry which is preliminary data.</text>
</comment>
<dbReference type="Pfam" id="PF00126">
    <property type="entry name" value="HTH_1"/>
    <property type="match status" value="1"/>
</dbReference>
<dbReference type="InterPro" id="IPR005119">
    <property type="entry name" value="LysR_subst-bd"/>
</dbReference>
<keyword evidence="3" id="KW-0238">DNA-binding</keyword>
<evidence type="ECO:0000313" key="6">
    <source>
        <dbReference type="EMBL" id="MFC4160694.1"/>
    </source>
</evidence>
<gene>
    <name evidence="6" type="ORF">ACFOW7_15240</name>
</gene>
<dbReference type="RefSeq" id="WP_378165802.1">
    <property type="nucleotide sequence ID" value="NZ_JBHSBU010000001.1"/>
</dbReference>
<keyword evidence="4" id="KW-0804">Transcription</keyword>
<reference evidence="7" key="1">
    <citation type="journal article" date="2019" name="Int. J. Syst. Evol. Microbiol.">
        <title>The Global Catalogue of Microorganisms (GCM) 10K type strain sequencing project: providing services to taxonomists for standard genome sequencing and annotation.</title>
        <authorList>
            <consortium name="The Broad Institute Genomics Platform"/>
            <consortium name="The Broad Institute Genome Sequencing Center for Infectious Disease"/>
            <person name="Wu L."/>
            <person name="Ma J."/>
        </authorList>
    </citation>
    <scope>NUCLEOTIDE SEQUENCE [LARGE SCALE GENOMIC DNA]</scope>
    <source>
        <strain evidence="7">LMG 29894</strain>
    </source>
</reference>
<sequence>MELRHLRSFVAVAEELNFTRAATRLHVEQSPLSRTIKELESDLGAVLFERNSRGVRLTWAGERFLDDTRRLLAKLEQARANVKRAALGFRGVLRVALSDCVPADRLATVLANCRIDEPDVDIRLYEVPYSQQVKGLLSDLYDVGFSRSPGNEPGLQSQPVWHDELVAALPARHPLLVHRHIPLTEALRYPLIDQQGTHETARVGAAGATRRVSYRRRLPATGLPLVVLTTDCGKILLE</sequence>
<dbReference type="Gene3D" id="1.10.10.10">
    <property type="entry name" value="Winged helix-like DNA-binding domain superfamily/Winged helix DNA-binding domain"/>
    <property type="match status" value="1"/>
</dbReference>